<feature type="region of interest" description="Disordered" evidence="1">
    <location>
        <begin position="174"/>
        <end position="193"/>
    </location>
</feature>
<accession>E6PLR7</accession>
<sequence>MIEAKPPARAVDDTAASAQIDRYWQRYKPVLVTNLRDWLLIGEREGRRVHLERFTLAATEPEFWALAEHPQAAQTRLGAAFADFLARALTHAAPLAAPRHLATLLASYAREALHRVDAASPAAQTQLEALKASLQDALGAHFTGGRAGTSSAPPWFKPCSTACSPPGCCATSKGRARQHGSTGAPPPTICTCP</sequence>
<reference evidence="2" key="1">
    <citation type="submission" date="2009-10" db="EMBL/GenBank/DDBJ databases">
        <title>Diversity of trophic interactions inside an arsenic-rich microbial ecosystem.</title>
        <authorList>
            <person name="Bertin P.N."/>
            <person name="Heinrich-Salmeron A."/>
            <person name="Pelletier E."/>
            <person name="Goulhen-Chollet F."/>
            <person name="Arsene-Ploetze F."/>
            <person name="Gallien S."/>
            <person name="Calteau A."/>
            <person name="Vallenet D."/>
            <person name="Casiot C."/>
            <person name="Chane-Woon-Ming B."/>
            <person name="Giloteaux L."/>
            <person name="Barakat M."/>
            <person name="Bonnefoy V."/>
            <person name="Bruneel O."/>
            <person name="Chandler M."/>
            <person name="Cleiss J."/>
            <person name="Duran R."/>
            <person name="Elbaz-Poulichet F."/>
            <person name="Fonknechten N."/>
            <person name="Lauga B."/>
            <person name="Mornico D."/>
            <person name="Ortet P."/>
            <person name="Schaeffer C."/>
            <person name="Siguier P."/>
            <person name="Alexander Thil Smith A."/>
            <person name="Van Dorsselaer A."/>
            <person name="Weissenbach J."/>
            <person name="Medigue C."/>
            <person name="Le Paslier D."/>
        </authorList>
    </citation>
    <scope>NUCLEOTIDE SEQUENCE</scope>
</reference>
<name>E6PLR7_9ZZZZ</name>
<dbReference type="EMBL" id="CABM01000014">
    <property type="protein sequence ID" value="CBH95868.1"/>
    <property type="molecule type" value="Genomic_DNA"/>
</dbReference>
<organism evidence="2">
    <name type="scientific">mine drainage metagenome</name>
    <dbReference type="NCBI Taxonomy" id="410659"/>
    <lineage>
        <taxon>unclassified sequences</taxon>
        <taxon>metagenomes</taxon>
        <taxon>ecological metagenomes</taxon>
    </lineage>
</organism>
<feature type="compositionally biased region" description="Pro residues" evidence="1">
    <location>
        <begin position="184"/>
        <end position="193"/>
    </location>
</feature>
<evidence type="ECO:0000256" key="1">
    <source>
        <dbReference type="SAM" id="MobiDB-lite"/>
    </source>
</evidence>
<gene>
    <name evidence="2" type="ORF">CARN2_2139</name>
</gene>
<comment type="caution">
    <text evidence="2">The sequence shown here is derived from an EMBL/GenBank/DDBJ whole genome shotgun (WGS) entry which is preliminary data.</text>
</comment>
<protein>
    <submittedName>
        <fullName evidence="2">Uncharacterized protein</fullName>
    </submittedName>
</protein>
<dbReference type="AlphaFoldDB" id="E6PLR7"/>
<proteinExistence type="predicted"/>
<evidence type="ECO:0000313" key="2">
    <source>
        <dbReference type="EMBL" id="CBH95868.1"/>
    </source>
</evidence>